<accession>A0ABU7PJN1</accession>
<gene>
    <name evidence="1" type="ORF">V2S66_29300</name>
</gene>
<proteinExistence type="predicted"/>
<organism evidence="1 2">
    <name type="scientific">Actinacidiphila polyblastidii</name>
    <dbReference type="NCBI Taxonomy" id="3110430"/>
    <lineage>
        <taxon>Bacteria</taxon>
        <taxon>Bacillati</taxon>
        <taxon>Actinomycetota</taxon>
        <taxon>Actinomycetes</taxon>
        <taxon>Kitasatosporales</taxon>
        <taxon>Streptomycetaceae</taxon>
        <taxon>Actinacidiphila</taxon>
    </lineage>
</organism>
<dbReference type="InterPro" id="IPR011009">
    <property type="entry name" value="Kinase-like_dom_sf"/>
</dbReference>
<protein>
    <recommendedName>
        <fullName evidence="3">Aminoglycoside phosphotransferase</fullName>
    </recommendedName>
</protein>
<evidence type="ECO:0000313" key="1">
    <source>
        <dbReference type="EMBL" id="MEE4546050.1"/>
    </source>
</evidence>
<dbReference type="Proteomes" id="UP001344658">
    <property type="component" value="Unassembled WGS sequence"/>
</dbReference>
<sequence>MTAGAAAAGPAAESDGSEPAAVPVSVAAALGAASPADRSFTRLTHSQLSLRTGGVWRVTGPAGSAVLKRCGPGGAGTGTSAADPWHWSYGPREALAYRDGLASTAYAAAGIDCPRLLTCEEHSGGSFDLWLEDVSGLTGARWPVHRLAAFGHALGVAQAPWTERLPDRPWLSRRWLRQYVEGKAPTGPVPWDHPTAVAVWPEALRGALRRMWEQRDRLLSAAESGPRTLCHLDVWPLNLIAADGAAGPARTVLLDWAFVGEGGVGEDIANLIPDCVADGLMPTEQLAEISEAVTAGYLAGLRDAGRRTDEDDLRRRVAAAGAAKYTWLAPLMLARLASGTGVGSPSYDVGGDDSTVMRRRIGLFEHLTAWAATVLDRS</sequence>
<evidence type="ECO:0008006" key="3">
    <source>
        <dbReference type="Google" id="ProtNLM"/>
    </source>
</evidence>
<name>A0ABU7PJN1_9ACTN</name>
<reference evidence="1 2" key="1">
    <citation type="submission" date="2023-12" db="EMBL/GenBank/DDBJ databases">
        <title>Streptomyces sp. V4-01.</title>
        <authorList>
            <person name="Somphong A."/>
            <person name="Phongsopitanun W."/>
        </authorList>
    </citation>
    <scope>NUCLEOTIDE SEQUENCE [LARGE SCALE GENOMIC DNA]</scope>
    <source>
        <strain evidence="1 2">V4-01</strain>
    </source>
</reference>
<evidence type="ECO:0000313" key="2">
    <source>
        <dbReference type="Proteomes" id="UP001344658"/>
    </source>
</evidence>
<comment type="caution">
    <text evidence="1">The sequence shown here is derived from an EMBL/GenBank/DDBJ whole genome shotgun (WGS) entry which is preliminary data.</text>
</comment>
<dbReference type="RefSeq" id="WP_330799752.1">
    <property type="nucleotide sequence ID" value="NZ_JAZEWV010000038.1"/>
</dbReference>
<dbReference type="EMBL" id="JAZEWV010000038">
    <property type="protein sequence ID" value="MEE4546050.1"/>
    <property type="molecule type" value="Genomic_DNA"/>
</dbReference>
<dbReference type="SUPFAM" id="SSF56112">
    <property type="entry name" value="Protein kinase-like (PK-like)"/>
    <property type="match status" value="1"/>
</dbReference>
<keyword evidence="2" id="KW-1185">Reference proteome</keyword>
<dbReference type="Gene3D" id="3.90.1200.10">
    <property type="match status" value="1"/>
</dbReference>